<dbReference type="RefSeq" id="XP_015233945.1">
    <property type="nucleotide sequence ID" value="XM_015378459.1"/>
</dbReference>
<feature type="compositionally biased region" description="Low complexity" evidence="2">
    <location>
        <begin position="77"/>
        <end position="100"/>
    </location>
</feature>
<comment type="similarity">
    <text evidence="1">Belongs to the SEC6 family.</text>
</comment>
<dbReference type="OMA" id="MDVHMLV"/>
<dbReference type="RefSeq" id="XP_015233946.1">
    <property type="nucleotide sequence ID" value="XM_015378460.1"/>
</dbReference>
<proteinExistence type="inferred from homology"/>
<dbReference type="InterPro" id="IPR012319">
    <property type="entry name" value="FPG_cat"/>
</dbReference>
<dbReference type="InterPro" id="IPR010326">
    <property type="entry name" value="EXOC3/Sec6"/>
</dbReference>
<dbReference type="PROSITE" id="PS51068">
    <property type="entry name" value="FPG_CAT"/>
    <property type="match status" value="1"/>
</dbReference>
<dbReference type="PANTHER" id="PTHR21292:SF7">
    <property type="entry name" value="EXOCYST COMPLEX COMPONENT 3-LIKE 2"/>
    <property type="match status" value="1"/>
</dbReference>
<feature type="domain" description="Formamidopyrimidine-DNA glycosylase catalytic" evidence="3">
    <location>
        <begin position="199"/>
        <end position="371"/>
    </location>
</feature>
<name>A0A3Q2GBN6_CYPVA</name>
<dbReference type="STRING" id="28743.ENSCVAP00000022215"/>
<sequence length="808" mass="92811">MRGSECSQVMDKSSDNPEEDRVSLRSNGKMPANGMAKEVLGAFQSFRQSIRRPSEKSPFSPKSKDSKVTSSVQAQVSTESSFSSPPTSPSLSAGSPATTPFKAIGGSFQKNDEDQPDIVTQKKKPITRSKSDTNTSKLGDSLMKKGASIRRSLRFSSKKENDKTGRKDSAVSEALPEIMDDKEAEEEELSEVDELYSLPEIPHTPLSVMQINKLIEMEVLEEAHLNLLAMRQEFQKEQEQSGDDSPMELAKKEKDLVLLYNDLRKKICTIVCDSNSLPARNKALLVHLARIIQEEEKRAEEPGGLQDSWREAWREAVSDGVLAKVKSVHLDSKEQNRSWLAVHLGLLGKIIVEDLMIVKQELRWSYPPSFKVFSTYVRSYQRVLGQHLKKLESQVTELKDVYALLDWILHTYKSEKIMGSFSLLPEMAEESTDLQLEESFMKQLLEKYSLKVKDDMSAALDRVIELENKDVWKDKNEPQIEDNVFHSQFPMDIWTNMKANVIHSQKLDIELEKKVIVSCLEELKTFPTRFENQFILHCSALQPQPLWTKYQITYINSFAALQQYMEGYMDSCPNEVEAFRGEVKGLIERLMESLGKQYKDDAKPFLRRMMTRKWLTNDDDFKNLYSRTRQLCDHCEHMSPPYLEEFANRLHYHVVKEYIGQLMKNNYSCKNQKHERAATKIFQQWKQLCEVFDNMGSTHEWLDQVGYDLSKIIGEKNKTDIKSNVQPLLEHYPDFSRKHLVAVLSFRGLNKGREYHLILQKLTALKKEAGSTSTDRSQVLFEDIQVTANTDCFSNLPSFCVSFLQSDS</sequence>
<dbReference type="GO" id="GO:0008270">
    <property type="term" value="F:zinc ion binding"/>
    <property type="evidence" value="ECO:0007669"/>
    <property type="project" value="InterPro"/>
</dbReference>
<dbReference type="GeneTree" id="ENSGT01030000234613"/>
<dbReference type="GO" id="GO:0003906">
    <property type="term" value="F:DNA-(apurinic or apyrimidinic site) endonuclease activity"/>
    <property type="evidence" value="ECO:0007669"/>
    <property type="project" value="InterPro"/>
</dbReference>
<evidence type="ECO:0000313" key="4">
    <source>
        <dbReference type="Ensembl" id="ENSCVAP00000022215.1"/>
    </source>
</evidence>
<dbReference type="InterPro" id="IPR042532">
    <property type="entry name" value="EXOC3/Sec6_C"/>
</dbReference>
<evidence type="ECO:0000259" key="3">
    <source>
        <dbReference type="PROSITE" id="PS51068"/>
    </source>
</evidence>
<dbReference type="GO" id="GO:0000145">
    <property type="term" value="C:exocyst"/>
    <property type="evidence" value="ECO:0007669"/>
    <property type="project" value="InterPro"/>
</dbReference>
<feature type="compositionally biased region" description="Basic and acidic residues" evidence="2">
    <location>
        <begin position="12"/>
        <end position="23"/>
    </location>
</feature>
<accession>A0A3Q2GBN6</accession>
<evidence type="ECO:0000256" key="1">
    <source>
        <dbReference type="ARBA" id="ARBA00009447"/>
    </source>
</evidence>
<keyword evidence="5" id="KW-1185">Reference proteome</keyword>
<dbReference type="KEGG" id="cvg:107087090"/>
<dbReference type="GO" id="GO:0006284">
    <property type="term" value="P:base-excision repair"/>
    <property type="evidence" value="ECO:0007669"/>
    <property type="project" value="InterPro"/>
</dbReference>
<dbReference type="OrthoDB" id="190098at2759"/>
<feature type="compositionally biased region" description="Acidic residues" evidence="2">
    <location>
        <begin position="178"/>
        <end position="188"/>
    </location>
</feature>
<dbReference type="GO" id="GO:0051601">
    <property type="term" value="P:exocyst localization"/>
    <property type="evidence" value="ECO:0007669"/>
    <property type="project" value="TreeGrafter"/>
</dbReference>
<dbReference type="Pfam" id="PF06046">
    <property type="entry name" value="Sec6"/>
    <property type="match status" value="1"/>
</dbReference>
<dbReference type="GO" id="GO:0000149">
    <property type="term" value="F:SNARE binding"/>
    <property type="evidence" value="ECO:0007669"/>
    <property type="project" value="TreeGrafter"/>
</dbReference>
<dbReference type="Proteomes" id="UP000265020">
    <property type="component" value="Unassembled WGS sequence"/>
</dbReference>
<dbReference type="Gene3D" id="1.10.357.70">
    <property type="entry name" value="Exocyst complex component Sec6, C-terminal domain"/>
    <property type="match status" value="1"/>
</dbReference>
<dbReference type="AlphaFoldDB" id="A0A3Q2GBN6"/>
<feature type="compositionally biased region" description="Polar residues" evidence="2">
    <location>
        <begin position="1"/>
        <end position="11"/>
    </location>
</feature>
<dbReference type="GO" id="GO:0019104">
    <property type="term" value="F:DNA N-glycosylase activity"/>
    <property type="evidence" value="ECO:0007669"/>
    <property type="project" value="InterPro"/>
</dbReference>
<dbReference type="GO" id="GO:0006887">
    <property type="term" value="P:exocytosis"/>
    <property type="evidence" value="ECO:0007669"/>
    <property type="project" value="InterPro"/>
</dbReference>
<reference evidence="4" key="1">
    <citation type="submission" date="2025-08" db="UniProtKB">
        <authorList>
            <consortium name="Ensembl"/>
        </authorList>
    </citation>
    <scope>IDENTIFICATION</scope>
</reference>
<protein>
    <submittedName>
        <fullName evidence="4">Si:dkey-45k15.1</fullName>
    </submittedName>
</protein>
<dbReference type="CTD" id="91828"/>
<feature type="region of interest" description="Disordered" evidence="2">
    <location>
        <begin position="1"/>
        <end position="188"/>
    </location>
</feature>
<reference evidence="4" key="2">
    <citation type="submission" date="2025-09" db="UniProtKB">
        <authorList>
            <consortium name="Ensembl"/>
        </authorList>
    </citation>
    <scope>IDENTIFICATION</scope>
</reference>
<evidence type="ECO:0000256" key="2">
    <source>
        <dbReference type="SAM" id="MobiDB-lite"/>
    </source>
</evidence>
<organism evidence="4 5">
    <name type="scientific">Cyprinodon variegatus</name>
    <name type="common">Sheepshead minnow</name>
    <dbReference type="NCBI Taxonomy" id="28743"/>
    <lineage>
        <taxon>Eukaryota</taxon>
        <taxon>Metazoa</taxon>
        <taxon>Chordata</taxon>
        <taxon>Craniata</taxon>
        <taxon>Vertebrata</taxon>
        <taxon>Euteleostomi</taxon>
        <taxon>Actinopterygii</taxon>
        <taxon>Neopterygii</taxon>
        <taxon>Teleostei</taxon>
        <taxon>Neoteleostei</taxon>
        <taxon>Acanthomorphata</taxon>
        <taxon>Ovalentaria</taxon>
        <taxon>Atherinomorphae</taxon>
        <taxon>Cyprinodontiformes</taxon>
        <taxon>Cyprinodontidae</taxon>
        <taxon>Cyprinodon</taxon>
    </lineage>
</organism>
<dbReference type="GeneID" id="107087090"/>
<dbReference type="PANTHER" id="PTHR21292">
    <property type="entry name" value="EXOCYST COMPLEX COMPONENT SEC6-RELATED"/>
    <property type="match status" value="1"/>
</dbReference>
<evidence type="ECO:0000313" key="5">
    <source>
        <dbReference type="Proteomes" id="UP000265020"/>
    </source>
</evidence>
<dbReference type="Ensembl" id="ENSCVAT00000009839.1">
    <property type="protein sequence ID" value="ENSCVAP00000022215.1"/>
    <property type="gene ID" value="ENSCVAG00000004746.1"/>
</dbReference>
<feature type="compositionally biased region" description="Basic and acidic residues" evidence="2">
    <location>
        <begin position="157"/>
        <end position="170"/>
    </location>
</feature>